<evidence type="ECO:0000313" key="3">
    <source>
        <dbReference type="EMBL" id="GIY53758.1"/>
    </source>
</evidence>
<dbReference type="Proteomes" id="UP001054837">
    <property type="component" value="Unassembled WGS sequence"/>
</dbReference>
<gene>
    <name evidence="3" type="ORF">CDAR_225351</name>
</gene>
<dbReference type="EMBL" id="BPLQ01010802">
    <property type="protein sequence ID" value="GIY53758.1"/>
    <property type="molecule type" value="Genomic_DNA"/>
</dbReference>
<evidence type="ECO:0000256" key="1">
    <source>
        <dbReference type="SAM" id="Coils"/>
    </source>
</evidence>
<proteinExistence type="predicted"/>
<accession>A0AAV4U7P5</accession>
<reference evidence="3 4" key="1">
    <citation type="submission" date="2021-06" db="EMBL/GenBank/DDBJ databases">
        <title>Caerostris darwini draft genome.</title>
        <authorList>
            <person name="Kono N."/>
            <person name="Arakawa K."/>
        </authorList>
    </citation>
    <scope>NUCLEOTIDE SEQUENCE [LARGE SCALE GENOMIC DNA]</scope>
</reference>
<protein>
    <submittedName>
        <fullName evidence="3">Uncharacterized protein</fullName>
    </submittedName>
</protein>
<comment type="caution">
    <text evidence="3">The sequence shown here is derived from an EMBL/GenBank/DDBJ whole genome shotgun (WGS) entry which is preliminary data.</text>
</comment>
<name>A0AAV4U7P5_9ARAC</name>
<dbReference type="AlphaFoldDB" id="A0AAV4U7P5"/>
<evidence type="ECO:0000313" key="4">
    <source>
        <dbReference type="Proteomes" id="UP001054837"/>
    </source>
</evidence>
<feature type="coiled-coil region" evidence="1">
    <location>
        <begin position="41"/>
        <end position="75"/>
    </location>
</feature>
<evidence type="ECO:0000256" key="2">
    <source>
        <dbReference type="SAM" id="MobiDB-lite"/>
    </source>
</evidence>
<feature type="region of interest" description="Disordered" evidence="2">
    <location>
        <begin position="90"/>
        <end position="113"/>
    </location>
</feature>
<keyword evidence="4" id="KW-1185">Reference proteome</keyword>
<keyword evidence="1" id="KW-0175">Coiled coil</keyword>
<sequence>MSTYDVLMSVVDGGVFQCRPDCFAECLPDDCPAHRQAIKHYEAVVQRLESAERAARELQEENQALKKAQENWRLERIKLIKLLPWKTARELPGTSQSPTSPAKKRRADSLGREVSRKVCISFVSQF</sequence>
<organism evidence="3 4">
    <name type="scientific">Caerostris darwini</name>
    <dbReference type="NCBI Taxonomy" id="1538125"/>
    <lineage>
        <taxon>Eukaryota</taxon>
        <taxon>Metazoa</taxon>
        <taxon>Ecdysozoa</taxon>
        <taxon>Arthropoda</taxon>
        <taxon>Chelicerata</taxon>
        <taxon>Arachnida</taxon>
        <taxon>Araneae</taxon>
        <taxon>Araneomorphae</taxon>
        <taxon>Entelegynae</taxon>
        <taxon>Araneoidea</taxon>
        <taxon>Araneidae</taxon>
        <taxon>Caerostris</taxon>
    </lineage>
</organism>